<sequence>MASPYSSSSSSSSLLDPSRRQYDVFLSFRGIDTRHSFTCYLHDFLRRKGIDAFFDEQLRKGNDLVALLDRIEQSKISIVVFSENYANSAWCLEEISKIIECRERFGQVVLPIFYKVRKSDVENQTGDFGAPFESVDESFPGFQHRVPAWKEALTTASNIAGYVLPEKRYFSLHL</sequence>
<dbReference type="InterPro" id="IPR000157">
    <property type="entry name" value="TIR_dom"/>
</dbReference>
<dbReference type="OrthoDB" id="6160824at2759"/>
<dbReference type="FunFam" id="3.40.50.10140:FF:000007">
    <property type="entry name" value="Disease resistance protein (TIR-NBS-LRR class)"/>
    <property type="match status" value="1"/>
</dbReference>
<dbReference type="Proteomes" id="UP000694251">
    <property type="component" value="Chromosome 13"/>
</dbReference>
<feature type="domain" description="TIR" evidence="2">
    <location>
        <begin position="20"/>
        <end position="174"/>
    </location>
</feature>
<protein>
    <submittedName>
        <fullName evidence="3">Toll/interleukin-1 receptor homology (TIR) domain</fullName>
    </submittedName>
</protein>
<dbReference type="SMART" id="SM00255">
    <property type="entry name" value="TIR"/>
    <property type="match status" value="1"/>
</dbReference>
<evidence type="ECO:0000256" key="1">
    <source>
        <dbReference type="ARBA" id="ARBA00023027"/>
    </source>
</evidence>
<proteinExistence type="predicted"/>
<dbReference type="GO" id="GO:0007165">
    <property type="term" value="P:signal transduction"/>
    <property type="evidence" value="ECO:0007669"/>
    <property type="project" value="InterPro"/>
</dbReference>
<keyword evidence="3" id="KW-0675">Receptor</keyword>
<name>A0A8T1XP68_ARASU</name>
<dbReference type="AlphaFoldDB" id="A0A8T1XP68"/>
<accession>A0A8T1XP68</accession>
<organism evidence="3 4">
    <name type="scientific">Arabidopsis suecica</name>
    <name type="common">Swedish thale-cress</name>
    <name type="synonym">Cardaminopsis suecica</name>
    <dbReference type="NCBI Taxonomy" id="45249"/>
    <lineage>
        <taxon>Eukaryota</taxon>
        <taxon>Viridiplantae</taxon>
        <taxon>Streptophyta</taxon>
        <taxon>Embryophyta</taxon>
        <taxon>Tracheophyta</taxon>
        <taxon>Spermatophyta</taxon>
        <taxon>Magnoliopsida</taxon>
        <taxon>eudicotyledons</taxon>
        <taxon>Gunneridae</taxon>
        <taxon>Pentapetalae</taxon>
        <taxon>rosids</taxon>
        <taxon>malvids</taxon>
        <taxon>Brassicales</taxon>
        <taxon>Brassicaceae</taxon>
        <taxon>Camelineae</taxon>
        <taxon>Arabidopsis</taxon>
    </lineage>
</organism>
<evidence type="ECO:0000259" key="2">
    <source>
        <dbReference type="PROSITE" id="PS50104"/>
    </source>
</evidence>
<comment type="caution">
    <text evidence="3">The sequence shown here is derived from an EMBL/GenBank/DDBJ whole genome shotgun (WGS) entry which is preliminary data.</text>
</comment>
<dbReference type="EMBL" id="JAEFBJ010000013">
    <property type="protein sequence ID" value="KAG7536350.1"/>
    <property type="molecule type" value="Genomic_DNA"/>
</dbReference>
<keyword evidence="1" id="KW-0520">NAD</keyword>
<evidence type="ECO:0000313" key="4">
    <source>
        <dbReference type="Proteomes" id="UP000694251"/>
    </source>
</evidence>
<dbReference type="PANTHER" id="PTHR32009:SF155">
    <property type="entry name" value="DISEASE RESISTANCE PROTEIN (TIR-NBS-LRR CLASS)"/>
    <property type="match status" value="1"/>
</dbReference>
<reference evidence="3 4" key="1">
    <citation type="submission" date="2020-12" db="EMBL/GenBank/DDBJ databases">
        <title>Concerted genomic and epigenomic changes stabilize Arabidopsis allopolyploids.</title>
        <authorList>
            <person name="Chen Z."/>
        </authorList>
    </citation>
    <scope>NUCLEOTIDE SEQUENCE [LARGE SCALE GENOMIC DNA]</scope>
    <source>
        <strain evidence="3">As9502</strain>
        <tissue evidence="3">Leaf</tissue>
    </source>
</reference>
<dbReference type="PANTHER" id="PTHR32009">
    <property type="entry name" value="TMV RESISTANCE PROTEIN N-LIKE"/>
    <property type="match status" value="1"/>
</dbReference>
<dbReference type="Pfam" id="PF01582">
    <property type="entry name" value="TIR"/>
    <property type="match status" value="1"/>
</dbReference>
<dbReference type="PROSITE" id="PS50104">
    <property type="entry name" value="TIR"/>
    <property type="match status" value="1"/>
</dbReference>
<evidence type="ECO:0000313" key="3">
    <source>
        <dbReference type="EMBL" id="KAG7536350.1"/>
    </source>
</evidence>
<keyword evidence="4" id="KW-1185">Reference proteome</keyword>
<gene>
    <name evidence="3" type="ORF">ISN44_As13g003050</name>
</gene>